<organism evidence="2 3">
    <name type="scientific">Cellulomonas fimi</name>
    <dbReference type="NCBI Taxonomy" id="1708"/>
    <lineage>
        <taxon>Bacteria</taxon>
        <taxon>Bacillati</taxon>
        <taxon>Actinomycetota</taxon>
        <taxon>Actinomycetes</taxon>
        <taxon>Micrococcales</taxon>
        <taxon>Cellulomonadaceae</taxon>
        <taxon>Cellulomonas</taxon>
    </lineage>
</organism>
<sequence length="62" mass="6405">MTDFTGTPDSGAGAHSETLRGDAPATGPARPLTGSSLEALVRRQNGVLGADRRLSFVPAQIR</sequence>
<comment type="caution">
    <text evidence="2">The sequence shown here is derived from an EMBL/GenBank/DDBJ whole genome shotgun (WGS) entry which is preliminary data.</text>
</comment>
<gene>
    <name evidence="2" type="ORF">HIR71_03910</name>
</gene>
<dbReference type="RefSeq" id="WP_169323636.1">
    <property type="nucleotide sequence ID" value="NZ_JABCJJ010000004.1"/>
</dbReference>
<reference evidence="2 3" key="1">
    <citation type="submission" date="2020-04" db="EMBL/GenBank/DDBJ databases">
        <title>Sequencing and Assembly of C. fimi.</title>
        <authorList>
            <person name="Ramsey A.R."/>
        </authorList>
    </citation>
    <scope>NUCLEOTIDE SEQUENCE [LARGE SCALE GENOMIC DNA]</scope>
    <source>
        <strain evidence="2 3">SB</strain>
    </source>
</reference>
<feature type="region of interest" description="Disordered" evidence="1">
    <location>
        <begin position="1"/>
        <end position="36"/>
    </location>
</feature>
<dbReference type="AlphaFoldDB" id="A0A7Y0LWV8"/>
<proteinExistence type="predicted"/>
<evidence type="ECO:0000313" key="3">
    <source>
        <dbReference type="Proteomes" id="UP000562124"/>
    </source>
</evidence>
<evidence type="ECO:0000256" key="1">
    <source>
        <dbReference type="SAM" id="MobiDB-lite"/>
    </source>
</evidence>
<dbReference type="EMBL" id="JABCJJ010000004">
    <property type="protein sequence ID" value="NMR19371.1"/>
    <property type="molecule type" value="Genomic_DNA"/>
</dbReference>
<keyword evidence="3" id="KW-1185">Reference proteome</keyword>
<protein>
    <submittedName>
        <fullName evidence="2">Uncharacterized protein</fullName>
    </submittedName>
</protein>
<name>A0A7Y0LWV8_CELFI</name>
<dbReference type="Proteomes" id="UP000562124">
    <property type="component" value="Unassembled WGS sequence"/>
</dbReference>
<accession>A0A7Y0LWV8</accession>
<evidence type="ECO:0000313" key="2">
    <source>
        <dbReference type="EMBL" id="NMR19371.1"/>
    </source>
</evidence>